<dbReference type="AlphaFoldDB" id="A0A2X1QPR3"/>
<sequence>MESVRLLTTFRMQAKVDKQWNGYGHKSLVQRIFNMKIIKTVLGIVFCTT</sequence>
<proteinExistence type="predicted"/>
<protein>
    <submittedName>
        <fullName evidence="1">Uncharacterized protein</fullName>
    </submittedName>
</protein>
<name>A0A2X1QPR3_9GAMM</name>
<accession>A0A2X1QPR3</accession>
<organism evidence="1 2">
    <name type="scientific">Legionella feeleii</name>
    <dbReference type="NCBI Taxonomy" id="453"/>
    <lineage>
        <taxon>Bacteria</taxon>
        <taxon>Pseudomonadati</taxon>
        <taxon>Pseudomonadota</taxon>
        <taxon>Gammaproteobacteria</taxon>
        <taxon>Legionellales</taxon>
        <taxon>Legionellaceae</taxon>
        <taxon>Legionella</taxon>
    </lineage>
</organism>
<evidence type="ECO:0000313" key="1">
    <source>
        <dbReference type="EMBL" id="SPX59307.1"/>
    </source>
</evidence>
<reference evidence="1 2" key="1">
    <citation type="submission" date="2018-06" db="EMBL/GenBank/DDBJ databases">
        <authorList>
            <consortium name="Pathogen Informatics"/>
            <person name="Doyle S."/>
        </authorList>
    </citation>
    <scope>NUCLEOTIDE SEQUENCE [LARGE SCALE GENOMIC DNA]</scope>
    <source>
        <strain evidence="1 2">NCTC12022</strain>
    </source>
</reference>
<dbReference type="Proteomes" id="UP000251942">
    <property type="component" value="Unassembled WGS sequence"/>
</dbReference>
<evidence type="ECO:0000313" key="2">
    <source>
        <dbReference type="Proteomes" id="UP000251942"/>
    </source>
</evidence>
<dbReference type="RefSeq" id="WP_156413369.1">
    <property type="nucleotide sequence ID" value="NZ_CAAAHT010000052.1"/>
</dbReference>
<gene>
    <name evidence="1" type="ORF">NCTC12022_00128</name>
</gene>
<dbReference type="EMBL" id="UASS01000001">
    <property type="protein sequence ID" value="SPX59307.1"/>
    <property type="molecule type" value="Genomic_DNA"/>
</dbReference>